<feature type="region of interest" description="Disordered" evidence="1">
    <location>
        <begin position="628"/>
        <end position="647"/>
    </location>
</feature>
<keyword evidence="2" id="KW-0812">Transmembrane</keyword>
<feature type="region of interest" description="Disordered" evidence="1">
    <location>
        <begin position="586"/>
        <end position="621"/>
    </location>
</feature>
<dbReference type="AlphaFoldDB" id="A0A0K6S9I2"/>
<name>A0A0K6S9I2_9ALVE</name>
<feature type="compositionally biased region" description="Basic and acidic residues" evidence="1">
    <location>
        <begin position="911"/>
        <end position="933"/>
    </location>
</feature>
<feature type="region of interest" description="Disordered" evidence="1">
    <location>
        <begin position="657"/>
        <end position="710"/>
    </location>
</feature>
<dbReference type="PhylomeDB" id="A0A0K6S9I2"/>
<feature type="region of interest" description="Disordered" evidence="1">
    <location>
        <begin position="868"/>
        <end position="936"/>
    </location>
</feature>
<organism evidence="3">
    <name type="scientific">Chromera velia CCMP2878</name>
    <dbReference type="NCBI Taxonomy" id="1169474"/>
    <lineage>
        <taxon>Eukaryota</taxon>
        <taxon>Sar</taxon>
        <taxon>Alveolata</taxon>
        <taxon>Colpodellida</taxon>
        <taxon>Chromeraceae</taxon>
        <taxon>Chromera</taxon>
    </lineage>
</organism>
<evidence type="ECO:0000313" key="3">
    <source>
        <dbReference type="EMBL" id="CUC10243.1"/>
    </source>
</evidence>
<dbReference type="VEuPathDB" id="CryptoDB:Cvel_7645"/>
<evidence type="ECO:0000256" key="2">
    <source>
        <dbReference type="SAM" id="Phobius"/>
    </source>
</evidence>
<keyword evidence="2" id="KW-1133">Transmembrane helix</keyword>
<evidence type="ECO:0000256" key="1">
    <source>
        <dbReference type="SAM" id="MobiDB-lite"/>
    </source>
</evidence>
<dbReference type="EMBL" id="CDMZ01003280">
    <property type="protein sequence ID" value="CUC10243.1"/>
    <property type="molecule type" value="Genomic_DNA"/>
</dbReference>
<proteinExistence type="predicted"/>
<feature type="transmembrane region" description="Helical" evidence="2">
    <location>
        <begin position="459"/>
        <end position="483"/>
    </location>
</feature>
<feature type="compositionally biased region" description="Polar residues" evidence="1">
    <location>
        <begin position="890"/>
        <end position="906"/>
    </location>
</feature>
<gene>
    <name evidence="3" type="ORF">Cvel_7645.t2.CR1</name>
</gene>
<protein>
    <submittedName>
        <fullName evidence="3">Uncharacterized protein</fullName>
    </submittedName>
</protein>
<feature type="compositionally biased region" description="Low complexity" evidence="1">
    <location>
        <begin position="699"/>
        <end position="708"/>
    </location>
</feature>
<sequence>MDIVDLDLTFRTLVVGESAFQRGKSLLNARANAEEESLPDEVKAGLQTVMTGALSLLAEAVDAVSGRDDDQSSSMAEGRGAGPVLSIREDLGDSSFAQVIEELFNIAMQRLATLSAAAPTSSSTTAATGNGRVRVLQGAGLGLEESVGLHEHQIGTGTGNGSPVMRISTVGFCPNCVSDDSQIAIDTSSGVSVVWDGQTLQSFVSHAESVGTDDDSSMPAAQCGGRSNARTLTLEVLENPLNPWTEHSFGSGGGEGGTMGPVVSVSFRKCGEAVSMENLHDPPIALTLPLPDQLIATGIQHNSAPEWELRDDGGVTFRWPVSSTKRTEQTIFCRFLNETVNVWDSHGITVTNVTWPSTWQSSSSITGRPTVTCACSHLTDFSLAASATVDIEEDDPNADTPPVSPTPGEEDREGASPSSQTPVGQEGPTEEVPPETTEGGEAGEGGGDPCAASVMNCPWFIPVIAAVGACLLIGGFLLWFCCFRKKKTQQKKKTVAATAPATEAVGEKTPLRDSRALFLDSRTDLGSKLPADTRSFLEGGGESLFARDSNAFLSLDASKGQVQLWADGGARLVWCTPAIAASEEEMRMEAEPATPVAAGLASPPSKGSDQMTEASDDFFGGCAVKPAEKENQNQPDEASPGSGSDLFDMALSGCQIKSADDENSEANDEREPMTTRNGKGRNALSLRFASPFGGGGSSGRSNSSNRGGETVRSRFRDVAAAVGDFTVKSLAAMTGRSSARKSPHPRGKFELYLTREGRLAVMLIPTQKGGRTGRNAAKNEASFLLAQAANQAAGGYYAVSSPAAVPTATTANRRVSFDEEFGKVIGSPQTRRAGALAELGATYVWRGPNPSEWRGVPVEGPFYAFIQQSTQQRPRGTPSETSGGGKKAASRQSSNATSRQGSSPSEMTAPEGDKNRDRDREGKSPAESEKDSDPEVVIALRATDEVVWTSSRGVLPAPSSSSTLDLGDGKRWIGAGLRHVSVGLARRDSRC</sequence>
<reference evidence="3" key="1">
    <citation type="submission" date="2014-11" db="EMBL/GenBank/DDBJ databases">
        <title>Molecular phylogeny of cliff fern family Woodsiaceae with morphological implications.</title>
        <authorList>
            <person name="Shao Y.-Z."/>
            <person name="Wei R."/>
            <person name="Zhang X.-C."/>
        </authorList>
    </citation>
    <scope>NUCLEOTIDE SEQUENCE</scope>
</reference>
<feature type="region of interest" description="Disordered" evidence="1">
    <location>
        <begin position="389"/>
        <end position="447"/>
    </location>
</feature>
<accession>A0A0K6S9I2</accession>
<keyword evidence="2" id="KW-0472">Membrane</keyword>
<feature type="compositionally biased region" description="Polar residues" evidence="1">
    <location>
        <begin position="868"/>
        <end position="881"/>
    </location>
</feature>